<gene>
    <name evidence="2" type="ordered locus">PAS_chr2-1_0092</name>
</gene>
<dbReference type="GO" id="GO:0051302">
    <property type="term" value="P:regulation of cell division"/>
    <property type="evidence" value="ECO:0007669"/>
    <property type="project" value="EnsemblFungi"/>
</dbReference>
<dbReference type="Proteomes" id="UP000000314">
    <property type="component" value="Chromosome 2"/>
</dbReference>
<dbReference type="GO" id="GO:0000307">
    <property type="term" value="C:cyclin-dependent protein kinase holoenzyme complex"/>
    <property type="evidence" value="ECO:0007669"/>
    <property type="project" value="EnsemblFungi"/>
</dbReference>
<dbReference type="GO" id="GO:0016239">
    <property type="term" value="P:positive regulation of macroautophagy"/>
    <property type="evidence" value="ECO:0007669"/>
    <property type="project" value="EnsemblFungi"/>
</dbReference>
<dbReference type="GO" id="GO:0016538">
    <property type="term" value="F:cyclin-dependent protein serine/threonine kinase regulator activity"/>
    <property type="evidence" value="ECO:0007669"/>
    <property type="project" value="EnsemblFungi"/>
</dbReference>
<sequence length="274" mass="31194">MSDAQCLKIFLQSPVTEEMIHHLVVQTLQVLPCDESTNTKLPSLMSFITKLVRYTNVYTGTLMSTLVYLQRLRSKLPQDAKGLPCTRHRIFLACLILSAKYHNDSSPKNKHWTRYTDGLFSSQDVNLMERQLLTLLNWDLKIDSKELCYSVRRFLEPIRLDIQRSSKLRFRKERRETSLSSLSSMASSASNASINSIHSVGSLYPSSLGRSNSSSSIETNSSLDTTELTANYCQKPIMIPVHTAKMESSLHQTALKEQQELDTLMRQYCRGTAF</sequence>
<evidence type="ECO:0000313" key="2">
    <source>
        <dbReference type="EMBL" id="CAY68693.1"/>
    </source>
</evidence>
<organism evidence="2 3">
    <name type="scientific">Komagataella phaffii (strain GS115 / ATCC 20864)</name>
    <name type="common">Yeast</name>
    <name type="synonym">Pichia pastoris</name>
    <dbReference type="NCBI Taxonomy" id="644223"/>
    <lineage>
        <taxon>Eukaryota</taxon>
        <taxon>Fungi</taxon>
        <taxon>Dikarya</taxon>
        <taxon>Ascomycota</taxon>
        <taxon>Saccharomycotina</taxon>
        <taxon>Pichiomycetes</taxon>
        <taxon>Pichiales</taxon>
        <taxon>Pichiaceae</taxon>
        <taxon>Komagataella</taxon>
    </lineage>
</organism>
<dbReference type="PANTHER" id="PTHR15615">
    <property type="match status" value="1"/>
</dbReference>
<dbReference type="GO" id="GO:0051726">
    <property type="term" value="P:regulation of cell cycle"/>
    <property type="evidence" value="ECO:0007669"/>
    <property type="project" value="InterPro"/>
</dbReference>
<dbReference type="Pfam" id="PF00134">
    <property type="entry name" value="Cyclin_N"/>
    <property type="match status" value="1"/>
</dbReference>
<dbReference type="InterPro" id="IPR006671">
    <property type="entry name" value="Cyclin_N"/>
</dbReference>
<evidence type="ECO:0000259" key="1">
    <source>
        <dbReference type="Pfam" id="PF00134"/>
    </source>
</evidence>
<dbReference type="FunCoup" id="C4QZL9">
    <property type="interactions" value="202"/>
</dbReference>
<dbReference type="PANTHER" id="PTHR15615:SF114">
    <property type="entry name" value="PHO85 CYCLIN-1"/>
    <property type="match status" value="1"/>
</dbReference>
<dbReference type="CDD" id="cd20557">
    <property type="entry name" value="CYCLIN_ScPCL1-like"/>
    <property type="match status" value="1"/>
</dbReference>
<dbReference type="Gene3D" id="1.10.472.10">
    <property type="entry name" value="Cyclin-like"/>
    <property type="match status" value="1"/>
</dbReference>
<dbReference type="OMA" id="ELNITHQ"/>
<name>C4QZL9_KOMPG</name>
<dbReference type="GeneID" id="8198488"/>
<dbReference type="EMBL" id="FN392320">
    <property type="protein sequence ID" value="CAY68693.1"/>
    <property type="molecule type" value="Genomic_DNA"/>
</dbReference>
<dbReference type="InterPro" id="IPR013922">
    <property type="entry name" value="Cyclin_PHO80-like"/>
</dbReference>
<keyword evidence="3" id="KW-1185">Reference proteome</keyword>
<dbReference type="GO" id="GO:0032878">
    <property type="term" value="P:regulation of establishment or maintenance of cell polarity"/>
    <property type="evidence" value="ECO:0007669"/>
    <property type="project" value="EnsemblFungi"/>
</dbReference>
<feature type="domain" description="Cyclin N-terminal" evidence="1">
    <location>
        <begin position="37"/>
        <end position="140"/>
    </location>
</feature>
<dbReference type="OrthoDB" id="10250320at2759"/>
<protein>
    <submittedName>
        <fullName evidence="2">Pho85 cyclin of the Pcl1,2-like subfamily, involved in entry into the mitotic cell cycle and regulat</fullName>
    </submittedName>
</protein>
<dbReference type="GO" id="GO:0031106">
    <property type="term" value="P:septin ring organization"/>
    <property type="evidence" value="ECO:0007669"/>
    <property type="project" value="EnsemblFungi"/>
</dbReference>
<dbReference type="GO" id="GO:0019901">
    <property type="term" value="F:protein kinase binding"/>
    <property type="evidence" value="ECO:0007669"/>
    <property type="project" value="InterPro"/>
</dbReference>
<dbReference type="GO" id="GO:0005634">
    <property type="term" value="C:nucleus"/>
    <property type="evidence" value="ECO:0007669"/>
    <property type="project" value="EnsemblFungi"/>
</dbReference>
<dbReference type="SMR" id="C4QZL9"/>
<dbReference type="eggNOG" id="KOG1674">
    <property type="taxonomic scope" value="Eukaryota"/>
</dbReference>
<proteinExistence type="predicted"/>
<dbReference type="RefSeq" id="XP_002490973.1">
    <property type="nucleotide sequence ID" value="XM_002490928.1"/>
</dbReference>
<reference evidence="2 3" key="1">
    <citation type="journal article" date="2009" name="Nat. Biotechnol.">
        <title>Genome sequence of the recombinant protein production host Pichia pastoris.</title>
        <authorList>
            <person name="De Schutter K."/>
            <person name="Lin Y.C."/>
            <person name="Tiels P."/>
            <person name="Van Hecke A."/>
            <person name="Glinka S."/>
            <person name="Weber-Lehmann J."/>
            <person name="Rouze P."/>
            <person name="Van de Peer Y."/>
            <person name="Callewaert N."/>
        </authorList>
    </citation>
    <scope>NUCLEOTIDE SEQUENCE [LARGE SCALE GENOMIC DNA]</scope>
    <source>
        <strain evidence="3">GS115 / ATCC 20864</strain>
    </source>
</reference>
<dbReference type="AlphaFoldDB" id="C4QZL9"/>
<dbReference type="HOGENOM" id="CLU_018149_0_1_1"/>
<dbReference type="GO" id="GO:0000131">
    <property type="term" value="C:incipient cellular bud site"/>
    <property type="evidence" value="ECO:0007669"/>
    <property type="project" value="EnsemblFungi"/>
</dbReference>
<accession>C4QZL9</accession>
<evidence type="ECO:0000313" key="3">
    <source>
        <dbReference type="Proteomes" id="UP000000314"/>
    </source>
</evidence>
<dbReference type="KEGG" id="ppa:PAS_chr2-1_0092"/>
<dbReference type="PIRSF" id="PIRSF016511">
    <property type="entry name" value="Cyclin_Pcl"/>
    <property type="match status" value="1"/>
</dbReference>
<dbReference type="InterPro" id="IPR012104">
    <property type="entry name" value="PHO85_cyclin_1/2/9"/>
</dbReference>
<dbReference type="InterPro" id="IPR036915">
    <property type="entry name" value="Cyclin-like_sf"/>
</dbReference>
<dbReference type="SUPFAM" id="SSF47954">
    <property type="entry name" value="Cyclin-like"/>
    <property type="match status" value="1"/>
</dbReference>
<dbReference type="STRING" id="644223.C4QZL9"/>
<dbReference type="InParanoid" id="C4QZL9"/>